<proteinExistence type="predicted"/>
<gene>
    <name evidence="1" type="ORF">EL06_28110</name>
</gene>
<dbReference type="Proteomes" id="UP000885362">
    <property type="component" value="Unassembled WGS sequence"/>
</dbReference>
<name>A0A6C8Y573_SALDZ</name>
<organism evidence="1">
    <name type="scientific">Salmonella diarizonae</name>
    <dbReference type="NCBI Taxonomy" id="59204"/>
    <lineage>
        <taxon>Bacteria</taxon>
        <taxon>Pseudomonadati</taxon>
        <taxon>Pseudomonadota</taxon>
        <taxon>Gammaproteobacteria</taxon>
        <taxon>Enterobacterales</taxon>
        <taxon>Enterobacteriaceae</taxon>
        <taxon>Salmonella</taxon>
    </lineage>
</organism>
<dbReference type="AlphaFoldDB" id="A0A6C8Y573"/>
<comment type="caution">
    <text evidence="1">The sequence shown here is derived from an EMBL/GenBank/DDBJ whole genome shotgun (WGS) entry which is preliminary data.</text>
</comment>
<protein>
    <submittedName>
        <fullName evidence="1">Uncharacterized protein</fullName>
    </submittedName>
</protein>
<accession>A0A6C8Y573</accession>
<dbReference type="EMBL" id="RSHK01000070">
    <property type="protein sequence ID" value="MIE73115.1"/>
    <property type="molecule type" value="Genomic_DNA"/>
</dbReference>
<evidence type="ECO:0000313" key="1">
    <source>
        <dbReference type="EMBL" id="MIE73115.1"/>
    </source>
</evidence>
<reference evidence="1" key="1">
    <citation type="submission" date="2018-08" db="EMBL/GenBank/DDBJ databases">
        <authorList>
            <consortium name="GenomeTrakr network: Whole genome sequencing for foodborne pathogen traceback"/>
        </authorList>
    </citation>
    <scope>NUCLEOTIDE SEQUENCE [LARGE SCALE GENOMIC DNA]</scope>
    <source>
        <strain evidence="1">FMA0132</strain>
    </source>
</reference>
<sequence>MNITPFLSRLVSSAVNRGYIVSISEGVIRVKISDDERLIIKQYKDGEIDCYISFNFIVRFIPKHLVYDFLFAIDEYGFRLYSGFYKFDRVGV</sequence>